<organism evidence="3 4">
    <name type="scientific">Neoroseomonas eburnea</name>
    <dbReference type="NCBI Taxonomy" id="1346889"/>
    <lineage>
        <taxon>Bacteria</taxon>
        <taxon>Pseudomonadati</taxon>
        <taxon>Pseudomonadota</taxon>
        <taxon>Alphaproteobacteria</taxon>
        <taxon>Acetobacterales</taxon>
        <taxon>Acetobacteraceae</taxon>
        <taxon>Neoroseomonas</taxon>
    </lineage>
</organism>
<name>A0A9X9XIZ0_9PROT</name>
<sequence length="332" mass="34248">MSSPLPRRLGGRDHLPLGLGCMGMSDFYGPADEATSIATIHAALDAGVTYVDTGDFYGSGHNETLLGRALAGRRDRAFVAVKFGALRDPAGGFVGFDARPASIRNFLAMTLKRLGTDHVDLYMPARVPADVPIEEVAGTVGDLIRAGWVRHFGLSEAGPASIARAHAVTPVAALQIEYGLLSRSIEANGVLALCREGGIPVTAYGVLGRGLIGGSRPSGAGDFRAHSPRFEAANLARNEALAAALAAAAARFGATPAQAAIAWVLSRGADILPLVGARRPDRLAEALATLSLHLPAEAIAAFEAAVPDGAVAGARYAPDQMAMLDSERVAAA</sequence>
<dbReference type="Gene3D" id="3.20.20.100">
    <property type="entry name" value="NADP-dependent oxidoreductase domain"/>
    <property type="match status" value="1"/>
</dbReference>
<dbReference type="Proteomes" id="UP001138709">
    <property type="component" value="Unassembled WGS sequence"/>
</dbReference>
<accession>A0A9X9XIZ0</accession>
<keyword evidence="1" id="KW-0560">Oxidoreductase</keyword>
<evidence type="ECO:0000259" key="2">
    <source>
        <dbReference type="Pfam" id="PF00248"/>
    </source>
</evidence>
<dbReference type="PANTHER" id="PTHR43625">
    <property type="entry name" value="AFLATOXIN B1 ALDEHYDE REDUCTASE"/>
    <property type="match status" value="1"/>
</dbReference>
<gene>
    <name evidence="3" type="ORF">GXW74_24565</name>
</gene>
<reference evidence="3" key="2">
    <citation type="journal article" date="2021" name="Syst. Appl. Microbiol.">
        <title>Roseomonas hellenica sp. nov., isolated from roots of wild-growing Alkanna tinctoria.</title>
        <authorList>
            <person name="Rat A."/>
            <person name="Naranjo H.D."/>
            <person name="Lebbe L."/>
            <person name="Cnockaert M."/>
            <person name="Krigas N."/>
            <person name="Grigoriadou K."/>
            <person name="Maloupa E."/>
            <person name="Willems A."/>
        </authorList>
    </citation>
    <scope>NUCLEOTIDE SEQUENCE</scope>
    <source>
        <strain evidence="3">LMG 31228</strain>
    </source>
</reference>
<protein>
    <submittedName>
        <fullName evidence="3">Aldo/keto reductase</fullName>
    </submittedName>
</protein>
<reference evidence="3" key="1">
    <citation type="submission" date="2020-01" db="EMBL/GenBank/DDBJ databases">
        <authorList>
            <person name="Rat A."/>
        </authorList>
    </citation>
    <scope>NUCLEOTIDE SEQUENCE</scope>
    <source>
        <strain evidence="3">LMG 31228</strain>
    </source>
</reference>
<dbReference type="RefSeq" id="WP_211849241.1">
    <property type="nucleotide sequence ID" value="NZ_JAAEDL010000038.1"/>
</dbReference>
<evidence type="ECO:0000313" key="4">
    <source>
        <dbReference type="Proteomes" id="UP001138709"/>
    </source>
</evidence>
<dbReference type="PANTHER" id="PTHR43625:SF40">
    <property type="entry name" value="ALDO-KETO REDUCTASE YAKC [NADP(+)]"/>
    <property type="match status" value="1"/>
</dbReference>
<keyword evidence="4" id="KW-1185">Reference proteome</keyword>
<evidence type="ECO:0000256" key="1">
    <source>
        <dbReference type="ARBA" id="ARBA00023002"/>
    </source>
</evidence>
<comment type="caution">
    <text evidence="3">The sequence shown here is derived from an EMBL/GenBank/DDBJ whole genome shotgun (WGS) entry which is preliminary data.</text>
</comment>
<dbReference type="GO" id="GO:0005737">
    <property type="term" value="C:cytoplasm"/>
    <property type="evidence" value="ECO:0007669"/>
    <property type="project" value="TreeGrafter"/>
</dbReference>
<dbReference type="AlphaFoldDB" id="A0A9X9XIZ0"/>
<dbReference type="EMBL" id="JAAEDL010000038">
    <property type="protein sequence ID" value="MBR0683676.1"/>
    <property type="molecule type" value="Genomic_DNA"/>
</dbReference>
<dbReference type="InterPro" id="IPR023210">
    <property type="entry name" value="NADP_OxRdtase_dom"/>
</dbReference>
<dbReference type="Pfam" id="PF00248">
    <property type="entry name" value="Aldo_ket_red"/>
    <property type="match status" value="1"/>
</dbReference>
<dbReference type="InterPro" id="IPR050791">
    <property type="entry name" value="Aldo-Keto_reductase"/>
</dbReference>
<proteinExistence type="predicted"/>
<dbReference type="SUPFAM" id="SSF51430">
    <property type="entry name" value="NAD(P)-linked oxidoreductase"/>
    <property type="match status" value="1"/>
</dbReference>
<dbReference type="GO" id="GO:0016491">
    <property type="term" value="F:oxidoreductase activity"/>
    <property type="evidence" value="ECO:0007669"/>
    <property type="project" value="UniProtKB-KW"/>
</dbReference>
<dbReference type="InterPro" id="IPR036812">
    <property type="entry name" value="NAD(P)_OxRdtase_dom_sf"/>
</dbReference>
<evidence type="ECO:0000313" key="3">
    <source>
        <dbReference type="EMBL" id="MBR0683676.1"/>
    </source>
</evidence>
<feature type="domain" description="NADP-dependent oxidoreductase" evidence="2">
    <location>
        <begin position="16"/>
        <end position="305"/>
    </location>
</feature>